<dbReference type="PANTHER" id="PTHR11695:SF294">
    <property type="entry name" value="RETICULON-4-INTERACTING PROTEIN 1, MITOCHONDRIAL"/>
    <property type="match status" value="1"/>
</dbReference>
<dbReference type="SUPFAM" id="SSF51735">
    <property type="entry name" value="NAD(P)-binding Rossmann-fold domains"/>
    <property type="match status" value="1"/>
</dbReference>
<dbReference type="InterPro" id="IPR020843">
    <property type="entry name" value="ER"/>
</dbReference>
<evidence type="ECO:0000259" key="1">
    <source>
        <dbReference type="SMART" id="SM00829"/>
    </source>
</evidence>
<protein>
    <submittedName>
        <fullName evidence="2">Zinc-binding dehydrogenase</fullName>
    </submittedName>
</protein>
<accession>A0A9X1YMP0</accession>
<dbReference type="GO" id="GO:0016491">
    <property type="term" value="F:oxidoreductase activity"/>
    <property type="evidence" value="ECO:0007669"/>
    <property type="project" value="InterPro"/>
</dbReference>
<comment type="caution">
    <text evidence="2">The sequence shown here is derived from an EMBL/GenBank/DDBJ whole genome shotgun (WGS) entry which is preliminary data.</text>
</comment>
<keyword evidence="3" id="KW-1185">Reference proteome</keyword>
<dbReference type="InterPro" id="IPR036291">
    <property type="entry name" value="NAD(P)-bd_dom_sf"/>
</dbReference>
<dbReference type="EMBL" id="JAJLJH010000014">
    <property type="protein sequence ID" value="MCK9689394.1"/>
    <property type="molecule type" value="Genomic_DNA"/>
</dbReference>
<organism evidence="2 3">
    <name type="scientific">Scleromatobacter humisilvae</name>
    <dbReference type="NCBI Taxonomy" id="2897159"/>
    <lineage>
        <taxon>Bacteria</taxon>
        <taxon>Pseudomonadati</taxon>
        <taxon>Pseudomonadota</taxon>
        <taxon>Betaproteobacteria</taxon>
        <taxon>Burkholderiales</taxon>
        <taxon>Sphaerotilaceae</taxon>
        <taxon>Scleromatobacter</taxon>
    </lineage>
</organism>
<dbReference type="InterPro" id="IPR011032">
    <property type="entry name" value="GroES-like_sf"/>
</dbReference>
<dbReference type="SUPFAM" id="SSF50129">
    <property type="entry name" value="GroES-like"/>
    <property type="match status" value="1"/>
</dbReference>
<dbReference type="SMART" id="SM00829">
    <property type="entry name" value="PKS_ER"/>
    <property type="match status" value="1"/>
</dbReference>
<dbReference type="Gene3D" id="3.90.180.10">
    <property type="entry name" value="Medium-chain alcohol dehydrogenases, catalytic domain"/>
    <property type="match status" value="1"/>
</dbReference>
<evidence type="ECO:0000313" key="3">
    <source>
        <dbReference type="Proteomes" id="UP001139353"/>
    </source>
</evidence>
<name>A0A9X1YMP0_9BURK</name>
<proteinExistence type="predicted"/>
<dbReference type="PANTHER" id="PTHR11695">
    <property type="entry name" value="ALCOHOL DEHYDROGENASE RELATED"/>
    <property type="match status" value="1"/>
</dbReference>
<dbReference type="AlphaFoldDB" id="A0A9X1YMP0"/>
<dbReference type="Pfam" id="PF13602">
    <property type="entry name" value="ADH_zinc_N_2"/>
    <property type="match status" value="1"/>
</dbReference>
<dbReference type="RefSeq" id="WP_275685443.1">
    <property type="nucleotide sequence ID" value="NZ_JAJLJH010000014.1"/>
</dbReference>
<evidence type="ECO:0000313" key="2">
    <source>
        <dbReference type="EMBL" id="MCK9689394.1"/>
    </source>
</evidence>
<reference evidence="2" key="1">
    <citation type="submission" date="2021-11" db="EMBL/GenBank/DDBJ databases">
        <title>BS-T2-15 a new species belonging to the Comamonadaceae family isolated from the soil of a French oak forest.</title>
        <authorList>
            <person name="Mieszkin S."/>
            <person name="Alain K."/>
        </authorList>
    </citation>
    <scope>NUCLEOTIDE SEQUENCE</scope>
    <source>
        <strain evidence="2">BS-T2-15</strain>
    </source>
</reference>
<sequence length="284" mass="29964">MTSTVIATHDRFPSNTAAVLSRLRATLDSSTIDRSTAGIGRATPLRAGELLLRLQPGMRVPSPSSSPLFDVAGVVAETALDAGGFAVGDRVFGVARDPHWRDDVGYVLTTVGHVAKLRRTLAPVQAATLASSATTAWRMLFRRGRLEPGEIVTVIAARSPVGALALQLARAHDVQAIAVSPSDGNHRWRALGAHRVADIRTDALESACRVAAVVVDTVGGFIQRRALSAMQEGGVLLSCASRPDMSRAPPGASAEFVETRVTSRDLARIADLIDVGRLVPALDD</sequence>
<feature type="domain" description="Enoyl reductase (ER)" evidence="1">
    <location>
        <begin position="25"/>
        <end position="280"/>
    </location>
</feature>
<dbReference type="InterPro" id="IPR050700">
    <property type="entry name" value="YIM1/Zinc_Alcohol_DH_Fams"/>
</dbReference>
<gene>
    <name evidence="2" type="ORF">LPC04_27060</name>
</gene>
<dbReference type="Proteomes" id="UP001139353">
    <property type="component" value="Unassembled WGS sequence"/>
</dbReference>